<dbReference type="KEGG" id="bfc:BacF7301_18290"/>
<dbReference type="NCBIfam" id="TIGR04456">
    <property type="entry name" value="LruC_dom"/>
    <property type="match status" value="1"/>
</dbReference>
<evidence type="ECO:0000313" key="4">
    <source>
        <dbReference type="Proteomes" id="UP000501780"/>
    </source>
</evidence>
<name>A0A6H0KRF3_9BACE</name>
<dbReference type="RefSeq" id="WP_167965045.1">
    <property type="nucleotide sequence ID" value="NZ_CP050831.1"/>
</dbReference>
<feature type="chain" id="PRO_5026018404" evidence="1">
    <location>
        <begin position="21"/>
        <end position="492"/>
    </location>
</feature>
<dbReference type="EMBL" id="CP050831">
    <property type="protein sequence ID" value="QIU95980.1"/>
    <property type="molecule type" value="Genomic_DNA"/>
</dbReference>
<sequence>MKKYWYIISMALVFGMTACSESIVEEPANSGNTTNGKTEVLSYVSVYADESATQPLIENAPLTAETSTLGFPLAYGLNEVYVNYPTKSGVKTKKMPVTTTTTRASDPGTYEYFQEGHRYVELIITKPEDAIPAYVTEHKDENGVPFTAYHSSGVVMFEDTWPSKSNTDGKAQEGGLFFGDYNDLVVDYDLETNVKGSLDDIKNNIESVEMWRDLKVTLHFRAKGGAYAHTFGLKLENLLKEFVRDETPAMYWSMSNHESITENDAKQPFPVEVKWDSDNHPVILVKELNKLRDKAFMSSYGLNVSTYGTGTDKLFYNTVNDADLNAGKGLFTLTVTFRENLEADHDKVVKHFRDAVADTRQQNFFIVTTQAGKEYETHLAGYKPTGFYTTYNADKNDKAAGVAVEKDASTTYRAADGNVWGFKTPVLTRHATEQQSFATAFPNYVQWITTGNENYALWYLLDNANMAVDEDKDFTLPGGQTKKALKYIIEEW</sequence>
<reference evidence="3 4" key="1">
    <citation type="submission" date="2020-03" db="EMBL/GenBank/DDBJ databases">
        <title>Genomic analysis of Bacteroides faecium CBA7301.</title>
        <authorList>
            <person name="Kim J."/>
            <person name="Roh S.W."/>
        </authorList>
    </citation>
    <scope>NUCLEOTIDE SEQUENCE [LARGE SCALE GENOMIC DNA]</scope>
    <source>
        <strain evidence="3 4">CBA7301</strain>
    </source>
</reference>
<dbReference type="InterPro" id="IPR031025">
    <property type="entry name" value="LruC_dom"/>
</dbReference>
<dbReference type="InterPro" id="IPR032295">
    <property type="entry name" value="DUF4842"/>
</dbReference>
<protein>
    <submittedName>
        <fullName evidence="3">DUF4842 domain-containing protein</fullName>
    </submittedName>
</protein>
<evidence type="ECO:0000259" key="2">
    <source>
        <dbReference type="Pfam" id="PF16130"/>
    </source>
</evidence>
<keyword evidence="1" id="KW-0732">Signal</keyword>
<accession>A0A6H0KRF3</accession>
<gene>
    <name evidence="3" type="ORF">BacF7301_18290</name>
</gene>
<organism evidence="3 4">
    <name type="scientific">Bacteroides faecium</name>
    <dbReference type="NCBI Taxonomy" id="2715212"/>
    <lineage>
        <taxon>Bacteria</taxon>
        <taxon>Pseudomonadati</taxon>
        <taxon>Bacteroidota</taxon>
        <taxon>Bacteroidia</taxon>
        <taxon>Bacteroidales</taxon>
        <taxon>Bacteroidaceae</taxon>
        <taxon>Bacteroides</taxon>
    </lineage>
</organism>
<feature type="domain" description="DUF4842" evidence="2">
    <location>
        <begin position="214"/>
        <end position="459"/>
    </location>
</feature>
<dbReference type="PROSITE" id="PS51257">
    <property type="entry name" value="PROKAR_LIPOPROTEIN"/>
    <property type="match status" value="1"/>
</dbReference>
<evidence type="ECO:0000256" key="1">
    <source>
        <dbReference type="SAM" id="SignalP"/>
    </source>
</evidence>
<dbReference type="AlphaFoldDB" id="A0A6H0KRF3"/>
<proteinExistence type="predicted"/>
<dbReference type="Proteomes" id="UP000501780">
    <property type="component" value="Chromosome"/>
</dbReference>
<keyword evidence="4" id="KW-1185">Reference proteome</keyword>
<feature type="signal peptide" evidence="1">
    <location>
        <begin position="1"/>
        <end position="20"/>
    </location>
</feature>
<evidence type="ECO:0000313" key="3">
    <source>
        <dbReference type="EMBL" id="QIU95980.1"/>
    </source>
</evidence>
<dbReference type="Pfam" id="PF16130">
    <property type="entry name" value="DUF4842"/>
    <property type="match status" value="1"/>
</dbReference>